<dbReference type="Gene3D" id="1.25.40.10">
    <property type="entry name" value="Tetratricopeptide repeat domain"/>
    <property type="match status" value="1"/>
</dbReference>
<gene>
    <name evidence="5" type="ORF">C8A04DRAFT_38248</name>
</gene>
<dbReference type="InterPro" id="IPR007052">
    <property type="entry name" value="CS_dom"/>
</dbReference>
<evidence type="ECO:0000256" key="1">
    <source>
        <dbReference type="ARBA" id="ARBA00008509"/>
    </source>
</evidence>
<feature type="compositionally biased region" description="Basic and acidic residues" evidence="2">
    <location>
        <begin position="214"/>
        <end position="224"/>
    </location>
</feature>
<dbReference type="SUPFAM" id="SSF48452">
    <property type="entry name" value="TPR-like"/>
    <property type="match status" value="1"/>
</dbReference>
<name>A0AAN6V118_9PEZI</name>
<feature type="region of interest" description="Disordered" evidence="2">
    <location>
        <begin position="194"/>
        <end position="252"/>
    </location>
</feature>
<dbReference type="Gene3D" id="2.60.40.790">
    <property type="match status" value="1"/>
</dbReference>
<reference evidence="5" key="1">
    <citation type="journal article" date="2023" name="Mol. Phylogenet. Evol.">
        <title>Genome-scale phylogeny and comparative genomics of the fungal order Sordariales.</title>
        <authorList>
            <person name="Hensen N."/>
            <person name="Bonometti L."/>
            <person name="Westerberg I."/>
            <person name="Brannstrom I.O."/>
            <person name="Guillou S."/>
            <person name="Cros-Aarteil S."/>
            <person name="Calhoun S."/>
            <person name="Haridas S."/>
            <person name="Kuo A."/>
            <person name="Mondo S."/>
            <person name="Pangilinan J."/>
            <person name="Riley R."/>
            <person name="LaButti K."/>
            <person name="Andreopoulos B."/>
            <person name="Lipzen A."/>
            <person name="Chen C."/>
            <person name="Yan M."/>
            <person name="Daum C."/>
            <person name="Ng V."/>
            <person name="Clum A."/>
            <person name="Steindorff A."/>
            <person name="Ohm R.A."/>
            <person name="Martin F."/>
            <person name="Silar P."/>
            <person name="Natvig D.O."/>
            <person name="Lalanne C."/>
            <person name="Gautier V."/>
            <person name="Ament-Velasquez S.L."/>
            <person name="Kruys A."/>
            <person name="Hutchinson M.I."/>
            <person name="Powell A.J."/>
            <person name="Barry K."/>
            <person name="Miller A.N."/>
            <person name="Grigoriev I.V."/>
            <person name="Debuchy R."/>
            <person name="Gladieux P."/>
            <person name="Hiltunen Thoren M."/>
            <person name="Johannesson H."/>
        </authorList>
    </citation>
    <scope>NUCLEOTIDE SEQUENCE</scope>
    <source>
        <strain evidence="5">CBS 141.50</strain>
    </source>
</reference>
<dbReference type="AlphaFoldDB" id="A0AAN6V118"/>
<feature type="compositionally biased region" description="Acidic residues" evidence="2">
    <location>
        <begin position="415"/>
        <end position="424"/>
    </location>
</feature>
<dbReference type="InterPro" id="IPR008978">
    <property type="entry name" value="HSP20-like_chaperone"/>
</dbReference>
<dbReference type="Pfam" id="PF04969">
    <property type="entry name" value="CS"/>
    <property type="match status" value="1"/>
</dbReference>
<evidence type="ECO:0000256" key="2">
    <source>
        <dbReference type="SAM" id="MobiDB-lite"/>
    </source>
</evidence>
<evidence type="ECO:0000259" key="3">
    <source>
        <dbReference type="PROSITE" id="PS51048"/>
    </source>
</evidence>
<organism evidence="5 6">
    <name type="scientific">Dichotomopilus funicola</name>
    <dbReference type="NCBI Taxonomy" id="1934379"/>
    <lineage>
        <taxon>Eukaryota</taxon>
        <taxon>Fungi</taxon>
        <taxon>Dikarya</taxon>
        <taxon>Ascomycota</taxon>
        <taxon>Pezizomycotina</taxon>
        <taxon>Sordariomycetes</taxon>
        <taxon>Sordariomycetidae</taxon>
        <taxon>Sordariales</taxon>
        <taxon>Chaetomiaceae</taxon>
        <taxon>Dichotomopilus</taxon>
    </lineage>
</organism>
<sequence length="486" mass="52224">MSATTLAHQGLEAVQNKQYEAAIPLLDKALASSSSPAWLLARGQAHTQLKNYDAALRDVSEAYHVAAERGSGTSRKQMIQAQYRRAVIYFKLGRYADSDCCAKWSMLLAEGRPAREDDGVEKQIDGNGAYTVTYEDGVADRAGQPGQGDADFKQSMLAGMGGGGSGGPTTAKTGFEDDWKRAYTWRSQALMALKNLPEDHEGKKVSVTKTPSRPQKEVAKKPEPETEVDSDEDVAEPSKPAGPAPGSVPDEKLKLRVDFYQSNQNVTVTLFVKDAKKPDLNVKFSDTQVQISSLPRAAAPYVQPGDREATSTLTLGGQIDPAKSRWSATPHKIELVLQKATPGVKWGSWGKEDIGSAASDAATFTTQTTSTTAPSTTTTQPSTTTKATSTGPAYPTSSRSGPKNWDKLASGDGTGEGDDADDEKNDVNGFFKQLYKGATPEQQRAMMKSFVESNGTALSTDWNDVKGRTVETVPPEGVEAKKWDAK</sequence>
<comment type="caution">
    <text evidence="5">The sequence shown here is derived from an EMBL/GenBank/DDBJ whole genome shotgun (WGS) entry which is preliminary data.</text>
</comment>
<dbReference type="EMBL" id="MU853597">
    <property type="protein sequence ID" value="KAK4142451.1"/>
    <property type="molecule type" value="Genomic_DNA"/>
</dbReference>
<dbReference type="Pfam" id="PF05002">
    <property type="entry name" value="SGS"/>
    <property type="match status" value="1"/>
</dbReference>
<comment type="similarity">
    <text evidence="1">Belongs to the SGT1 family.</text>
</comment>
<dbReference type="InterPro" id="IPR011990">
    <property type="entry name" value="TPR-like_helical_dom_sf"/>
</dbReference>
<dbReference type="Proteomes" id="UP001302676">
    <property type="component" value="Unassembled WGS sequence"/>
</dbReference>
<feature type="domain" description="CS" evidence="4">
    <location>
        <begin position="252"/>
        <end position="350"/>
    </location>
</feature>
<dbReference type="CDD" id="cd06466">
    <property type="entry name" value="p23_CS_SGT1_like"/>
    <property type="match status" value="1"/>
</dbReference>
<accession>A0AAN6V118</accession>
<dbReference type="PANTHER" id="PTHR45862">
    <property type="entry name" value="PROTEIN SGT1 HOMOLOG"/>
    <property type="match status" value="1"/>
</dbReference>
<dbReference type="GeneID" id="87820790"/>
<protein>
    <submittedName>
        <fullName evidence="5">SGS domain-containing protein</fullName>
    </submittedName>
</protein>
<dbReference type="RefSeq" id="XP_062635822.1">
    <property type="nucleotide sequence ID" value="XM_062784177.1"/>
</dbReference>
<reference evidence="5" key="2">
    <citation type="submission" date="2023-05" db="EMBL/GenBank/DDBJ databases">
        <authorList>
            <consortium name="Lawrence Berkeley National Laboratory"/>
            <person name="Steindorff A."/>
            <person name="Hensen N."/>
            <person name="Bonometti L."/>
            <person name="Westerberg I."/>
            <person name="Brannstrom I.O."/>
            <person name="Guillou S."/>
            <person name="Cros-Aarteil S."/>
            <person name="Calhoun S."/>
            <person name="Haridas S."/>
            <person name="Kuo A."/>
            <person name="Mondo S."/>
            <person name="Pangilinan J."/>
            <person name="Riley R."/>
            <person name="Labutti K."/>
            <person name="Andreopoulos B."/>
            <person name="Lipzen A."/>
            <person name="Chen C."/>
            <person name="Yanf M."/>
            <person name="Daum C."/>
            <person name="Ng V."/>
            <person name="Clum A."/>
            <person name="Ohm R."/>
            <person name="Martin F."/>
            <person name="Silar P."/>
            <person name="Natvig D."/>
            <person name="Lalanne C."/>
            <person name="Gautier V."/>
            <person name="Ament-Velasquez S.L."/>
            <person name="Kruys A."/>
            <person name="Hutchinson M.I."/>
            <person name="Powell A.J."/>
            <person name="Barry K."/>
            <person name="Miller A.N."/>
            <person name="Grigoriev I.V."/>
            <person name="Debuchy R."/>
            <person name="Gladieux P."/>
            <person name="Thoren M.H."/>
            <person name="Johannesson H."/>
        </authorList>
    </citation>
    <scope>NUCLEOTIDE SEQUENCE</scope>
    <source>
        <strain evidence="5">CBS 141.50</strain>
    </source>
</reference>
<evidence type="ECO:0000259" key="4">
    <source>
        <dbReference type="PROSITE" id="PS51203"/>
    </source>
</evidence>
<dbReference type="GO" id="GO:0051087">
    <property type="term" value="F:protein-folding chaperone binding"/>
    <property type="evidence" value="ECO:0007669"/>
    <property type="project" value="InterPro"/>
</dbReference>
<dbReference type="PROSITE" id="PS51203">
    <property type="entry name" value="CS"/>
    <property type="match status" value="1"/>
</dbReference>
<feature type="region of interest" description="Disordered" evidence="2">
    <location>
        <begin position="362"/>
        <end position="426"/>
    </location>
</feature>
<proteinExistence type="inferred from homology"/>
<dbReference type="SUPFAM" id="SSF49764">
    <property type="entry name" value="HSP20-like chaperones"/>
    <property type="match status" value="1"/>
</dbReference>
<feature type="region of interest" description="Disordered" evidence="2">
    <location>
        <begin position="466"/>
        <end position="486"/>
    </location>
</feature>
<dbReference type="InterPro" id="IPR007699">
    <property type="entry name" value="SGS_dom"/>
</dbReference>
<feature type="compositionally biased region" description="Low complexity" evidence="2">
    <location>
        <begin position="362"/>
        <end position="390"/>
    </location>
</feature>
<dbReference type="InterPro" id="IPR044563">
    <property type="entry name" value="Sgt1-like"/>
</dbReference>
<feature type="compositionally biased region" description="Acidic residues" evidence="2">
    <location>
        <begin position="225"/>
        <end position="235"/>
    </location>
</feature>
<evidence type="ECO:0000313" key="5">
    <source>
        <dbReference type="EMBL" id="KAK4142451.1"/>
    </source>
</evidence>
<dbReference type="PROSITE" id="PS51048">
    <property type="entry name" value="SGS"/>
    <property type="match status" value="1"/>
</dbReference>
<keyword evidence="6" id="KW-1185">Reference proteome</keyword>
<feature type="region of interest" description="Disordered" evidence="2">
    <location>
        <begin position="139"/>
        <end position="173"/>
    </location>
</feature>
<evidence type="ECO:0000313" key="6">
    <source>
        <dbReference type="Proteomes" id="UP001302676"/>
    </source>
</evidence>
<feature type="domain" description="SGS" evidence="3">
    <location>
        <begin position="393"/>
        <end position="485"/>
    </location>
</feature>